<dbReference type="InterPro" id="IPR012657">
    <property type="entry name" value="23S_rRNA-intervening_sequence"/>
</dbReference>
<dbReference type="InterPro" id="IPR036583">
    <property type="entry name" value="23S_rRNA_IVS_sf"/>
</dbReference>
<comment type="caution">
    <text evidence="1">The sequence shown here is derived from an EMBL/GenBank/DDBJ whole genome shotgun (WGS) entry which is preliminary data.</text>
</comment>
<dbReference type="PANTHER" id="PTHR38471">
    <property type="entry name" value="FOUR HELIX BUNDLE PROTEIN"/>
    <property type="match status" value="1"/>
</dbReference>
<dbReference type="EMBL" id="JBCDNA010000001">
    <property type="protein sequence ID" value="MEL4455008.1"/>
    <property type="molecule type" value="Genomic_DNA"/>
</dbReference>
<name>A0ABU9KYT8_9FLAO</name>
<dbReference type="Gene3D" id="1.20.1440.60">
    <property type="entry name" value="23S rRNA-intervening sequence"/>
    <property type="match status" value="1"/>
</dbReference>
<dbReference type="PIRSF" id="PIRSF035652">
    <property type="entry name" value="CHP02436"/>
    <property type="match status" value="1"/>
</dbReference>
<protein>
    <submittedName>
        <fullName evidence="1">Four helix bundle protein</fullName>
    </submittedName>
</protein>
<proteinExistence type="predicted"/>
<dbReference type="PANTHER" id="PTHR38471:SF2">
    <property type="entry name" value="FOUR HELIX BUNDLE PROTEIN"/>
    <property type="match status" value="1"/>
</dbReference>
<evidence type="ECO:0000313" key="1">
    <source>
        <dbReference type="EMBL" id="MEL4455008.1"/>
    </source>
</evidence>
<dbReference type="Pfam" id="PF05635">
    <property type="entry name" value="23S_rRNA_IVP"/>
    <property type="match status" value="1"/>
</dbReference>
<dbReference type="RefSeq" id="WP_342158739.1">
    <property type="nucleotide sequence ID" value="NZ_JBCDNA010000001.1"/>
</dbReference>
<keyword evidence="2" id="KW-1185">Reference proteome</keyword>
<accession>A0ABU9KYT8</accession>
<sequence length="135" mass="15719">MLTFQNEVNKSLDIIKILKYKHKLSDRFLSFAVAVIKMTRILPKNPEFKIIRYQLIKSSTSSGANYKEAQSASSLSDFRHKINISLKEISETTYWLEILLLILDANQIDTELIRLKTESRQLERILGSIFQKTKK</sequence>
<organism evidence="1 2">
    <name type="scientific">Lutimonas vermicola</name>
    <dbReference type="NCBI Taxonomy" id="414288"/>
    <lineage>
        <taxon>Bacteria</taxon>
        <taxon>Pseudomonadati</taxon>
        <taxon>Bacteroidota</taxon>
        <taxon>Flavobacteriia</taxon>
        <taxon>Flavobacteriales</taxon>
        <taxon>Flavobacteriaceae</taxon>
        <taxon>Lutimonas</taxon>
    </lineage>
</organism>
<gene>
    <name evidence="1" type="ORF">AABB81_03820</name>
</gene>
<reference evidence="1 2" key="1">
    <citation type="submission" date="2024-04" db="EMBL/GenBank/DDBJ databases">
        <title>whole genome sequencing of Lutimonas vermicola strain IMCC1616.</title>
        <authorList>
            <person name="Bae S.S."/>
        </authorList>
    </citation>
    <scope>NUCLEOTIDE SEQUENCE [LARGE SCALE GENOMIC DNA]</scope>
    <source>
        <strain evidence="1 2">IMCC1616</strain>
    </source>
</reference>
<evidence type="ECO:0000313" key="2">
    <source>
        <dbReference type="Proteomes" id="UP001474120"/>
    </source>
</evidence>
<dbReference type="Proteomes" id="UP001474120">
    <property type="component" value="Unassembled WGS sequence"/>
</dbReference>
<dbReference type="NCBIfam" id="TIGR02436">
    <property type="entry name" value="four helix bundle protein"/>
    <property type="match status" value="1"/>
</dbReference>
<dbReference type="SUPFAM" id="SSF158446">
    <property type="entry name" value="IVS-encoded protein-like"/>
    <property type="match status" value="1"/>
</dbReference>